<evidence type="ECO:0000256" key="1">
    <source>
        <dbReference type="SAM" id="Phobius"/>
    </source>
</evidence>
<organism evidence="3 4">
    <name type="scientific">Candidatus Woesebacteria bacterium GW2011_GWA1_39_21</name>
    <dbReference type="NCBI Taxonomy" id="1618550"/>
    <lineage>
        <taxon>Bacteria</taxon>
        <taxon>Candidatus Woeseibacteriota</taxon>
    </lineage>
</organism>
<feature type="transmembrane region" description="Helical" evidence="1">
    <location>
        <begin position="208"/>
        <end position="230"/>
    </location>
</feature>
<sequence length="382" mass="43935">MNKKEITTIITLFIVWKLVELSFASLGKLLFPLQTDFLGGGLLNYLRQPFFWSAINFDGEHYLAIAREGYLPLTYFYFPLYPLIIRSFSLAIGGSYISYAVSGLFISNILLLVGLFGLYKLGQMFFDTRQVMLSIVLILVFPTAFFLGAYYNETLFFALAVWSFYFSLKRRWLFSFALCGMATATRLVGVALAISLIYEYLIENKKKIITLTSFLYSALPVLGIVCYSTYLQISTGDFLAFIHNIEIFGGQRTSKIVLLPQVFYRYFFKIIPAVNYSYFPQVYVTFLELAVALLFLLAGYFVYKKMKMSFFIFYILAYLIPTFSGSFSSLPRYVLVIFPVFLVAGYYISMVRNNSIRYLIFSLLLLSNFLAQALFVRGYFVS</sequence>
<keyword evidence="1" id="KW-1133">Transmembrane helix</keyword>
<evidence type="ECO:0000313" key="3">
    <source>
        <dbReference type="EMBL" id="KKR11475.1"/>
    </source>
</evidence>
<name>A0A0G0QM54_9BACT</name>
<keyword evidence="1" id="KW-0472">Membrane</keyword>
<feature type="domain" description="Glycosyltransferase RgtA/B/C/D-like" evidence="2">
    <location>
        <begin position="88"/>
        <end position="229"/>
    </location>
</feature>
<proteinExistence type="predicted"/>
<feature type="transmembrane region" description="Helical" evidence="1">
    <location>
        <begin position="282"/>
        <end position="303"/>
    </location>
</feature>
<feature type="transmembrane region" description="Helical" evidence="1">
    <location>
        <begin position="310"/>
        <end position="327"/>
    </location>
</feature>
<dbReference type="STRING" id="1618550.UT39_C0007G0040"/>
<dbReference type="EMBL" id="LBWP01000007">
    <property type="protein sequence ID" value="KKR11475.1"/>
    <property type="molecule type" value="Genomic_DNA"/>
</dbReference>
<feature type="transmembrane region" description="Helical" evidence="1">
    <location>
        <begin position="172"/>
        <end position="196"/>
    </location>
</feature>
<dbReference type="Pfam" id="PF13231">
    <property type="entry name" value="PMT_2"/>
    <property type="match status" value="1"/>
</dbReference>
<dbReference type="Proteomes" id="UP000034246">
    <property type="component" value="Unassembled WGS sequence"/>
</dbReference>
<dbReference type="UniPathway" id="UPA00196"/>
<dbReference type="GO" id="GO:0006506">
    <property type="term" value="P:GPI anchor biosynthetic process"/>
    <property type="evidence" value="ECO:0007669"/>
    <property type="project" value="UniProtKB-UniPathway"/>
</dbReference>
<evidence type="ECO:0000259" key="2">
    <source>
        <dbReference type="Pfam" id="PF13231"/>
    </source>
</evidence>
<feature type="transmembrane region" description="Helical" evidence="1">
    <location>
        <begin position="333"/>
        <end position="351"/>
    </location>
</feature>
<dbReference type="GO" id="GO:0016020">
    <property type="term" value="C:membrane"/>
    <property type="evidence" value="ECO:0007669"/>
    <property type="project" value="GOC"/>
</dbReference>
<dbReference type="AlphaFoldDB" id="A0A0G0QM54"/>
<accession>A0A0G0QM54</accession>
<keyword evidence="1" id="KW-0812">Transmembrane</keyword>
<protein>
    <recommendedName>
        <fullName evidence="2">Glycosyltransferase RgtA/B/C/D-like domain-containing protein</fullName>
    </recommendedName>
</protein>
<comment type="caution">
    <text evidence="3">The sequence shown here is derived from an EMBL/GenBank/DDBJ whole genome shotgun (WGS) entry which is preliminary data.</text>
</comment>
<feature type="transmembrane region" description="Helical" evidence="1">
    <location>
        <begin position="131"/>
        <end position="152"/>
    </location>
</feature>
<feature type="transmembrane region" description="Helical" evidence="1">
    <location>
        <begin position="358"/>
        <end position="380"/>
    </location>
</feature>
<evidence type="ECO:0000313" key="4">
    <source>
        <dbReference type="Proteomes" id="UP000034246"/>
    </source>
</evidence>
<dbReference type="InterPro" id="IPR038731">
    <property type="entry name" value="RgtA/B/C-like"/>
</dbReference>
<gene>
    <name evidence="3" type="ORF">UT39_C0007G0040</name>
</gene>
<feature type="transmembrane region" description="Helical" evidence="1">
    <location>
        <begin position="96"/>
        <end position="119"/>
    </location>
</feature>
<reference evidence="3 4" key="1">
    <citation type="journal article" date="2015" name="Nature">
        <title>rRNA introns, odd ribosomes, and small enigmatic genomes across a large radiation of phyla.</title>
        <authorList>
            <person name="Brown C.T."/>
            <person name="Hug L.A."/>
            <person name="Thomas B.C."/>
            <person name="Sharon I."/>
            <person name="Castelle C.J."/>
            <person name="Singh A."/>
            <person name="Wilkins M.J."/>
            <person name="Williams K.H."/>
            <person name="Banfield J.F."/>
        </authorList>
    </citation>
    <scope>NUCLEOTIDE SEQUENCE [LARGE SCALE GENOMIC DNA]</scope>
</reference>